<accession>A0A286NV69</accession>
<keyword evidence="3" id="KW-1185">Reference proteome</keyword>
<dbReference type="Proteomes" id="UP000217289">
    <property type="component" value="Chromosome"/>
</dbReference>
<proteinExistence type="predicted"/>
<feature type="compositionally biased region" description="Basic and acidic residues" evidence="1">
    <location>
        <begin position="16"/>
        <end position="27"/>
    </location>
</feature>
<dbReference type="EMBL" id="CP022163">
    <property type="protein sequence ID" value="ATB26984.1"/>
    <property type="molecule type" value="Genomic_DNA"/>
</dbReference>
<gene>
    <name evidence="2" type="ORF">MEBOL_000419</name>
</gene>
<dbReference type="KEGG" id="mbd:MEBOL_000419"/>
<sequence length="327" mass="36000">MTSRKQPPTEGDEDVDSRRDTPRDMPRVLPAEEHVLSRAHGLETLESAYEAWLGLRREQAAARQRFLREYERLEQQGSFLVGSVRSASEGVTPVGTAPSGVTPGDSALTAAEGPLRDFLRQAEEKLAKARAGLAREEAESEARYQADFAAFHTTVRDRVRRHLSASPPRLRLLLRKVSASRAVLHVERVGGDVPVLLLFLFTGRIPSRHGFLLDDSTDDVSLPPAPLYPEEGVAPSEVRPTASALLERVRASGEVLPVKGFLPVLVPRPGGGEDFFRLLQRGPVMEVEVAEGEAFRAVLTREESERFAGHLLRLNLQGQLALEVEAD</sequence>
<evidence type="ECO:0000313" key="2">
    <source>
        <dbReference type="EMBL" id="ATB26984.1"/>
    </source>
</evidence>
<evidence type="ECO:0000313" key="3">
    <source>
        <dbReference type="Proteomes" id="UP000217289"/>
    </source>
</evidence>
<dbReference type="AlphaFoldDB" id="A0A286NV69"/>
<organism evidence="2 3">
    <name type="scientific">Melittangium boletus DSM 14713</name>
    <dbReference type="NCBI Taxonomy" id="1294270"/>
    <lineage>
        <taxon>Bacteria</taxon>
        <taxon>Pseudomonadati</taxon>
        <taxon>Myxococcota</taxon>
        <taxon>Myxococcia</taxon>
        <taxon>Myxococcales</taxon>
        <taxon>Cystobacterineae</taxon>
        <taxon>Archangiaceae</taxon>
        <taxon>Melittangium</taxon>
    </lineage>
</organism>
<protein>
    <submittedName>
        <fullName evidence="2">Uncharacterized protein</fullName>
    </submittedName>
</protein>
<reference evidence="2 3" key="1">
    <citation type="submission" date="2017-06" db="EMBL/GenBank/DDBJ databases">
        <authorList>
            <person name="Kim H.J."/>
            <person name="Triplett B.A."/>
        </authorList>
    </citation>
    <scope>NUCLEOTIDE SEQUENCE [LARGE SCALE GENOMIC DNA]</scope>
    <source>
        <strain evidence="2 3">DSM 14713</strain>
    </source>
</reference>
<name>A0A286NV69_9BACT</name>
<evidence type="ECO:0000256" key="1">
    <source>
        <dbReference type="SAM" id="MobiDB-lite"/>
    </source>
</evidence>
<feature type="region of interest" description="Disordered" evidence="1">
    <location>
        <begin position="1"/>
        <end position="27"/>
    </location>
</feature>